<dbReference type="SUPFAM" id="SSF55073">
    <property type="entry name" value="Nucleotide cyclase"/>
    <property type="match status" value="1"/>
</dbReference>
<dbReference type="EC" id="2.7.7.65" evidence="1"/>
<dbReference type="InterPro" id="IPR029787">
    <property type="entry name" value="Nucleotide_cyclase"/>
</dbReference>
<dbReference type="PANTHER" id="PTHR45138">
    <property type="entry name" value="REGULATORY COMPONENTS OF SENSORY TRANSDUCTION SYSTEM"/>
    <property type="match status" value="1"/>
</dbReference>
<feature type="coiled-coil region" evidence="3">
    <location>
        <begin position="332"/>
        <end position="359"/>
    </location>
</feature>
<reference evidence="5" key="1">
    <citation type="submission" date="2021-02" db="EMBL/GenBank/DDBJ databases">
        <title>Thiocyanate and organic carbon inputs drive convergent selection for specific autotrophic Afipia and Thiobacillus strains within complex microbiomes.</title>
        <authorList>
            <person name="Huddy R.J."/>
            <person name="Sachdeva R."/>
            <person name="Kadzinga F."/>
            <person name="Kantor R.S."/>
            <person name="Harrison S.T.L."/>
            <person name="Banfield J.F."/>
        </authorList>
    </citation>
    <scope>NUCLEOTIDE SEQUENCE</scope>
    <source>
        <strain evidence="5">SCN18_13_7_16_R3_B_64_19</strain>
    </source>
</reference>
<dbReference type="EMBL" id="JAFKMR010000032">
    <property type="protein sequence ID" value="MBN8745477.1"/>
    <property type="molecule type" value="Genomic_DNA"/>
</dbReference>
<dbReference type="InterPro" id="IPR000160">
    <property type="entry name" value="GGDEF_dom"/>
</dbReference>
<evidence type="ECO:0000256" key="1">
    <source>
        <dbReference type="ARBA" id="ARBA00012528"/>
    </source>
</evidence>
<comment type="catalytic activity">
    <reaction evidence="2">
        <text>2 GTP = 3',3'-c-di-GMP + 2 diphosphate</text>
        <dbReference type="Rhea" id="RHEA:24898"/>
        <dbReference type="ChEBI" id="CHEBI:33019"/>
        <dbReference type="ChEBI" id="CHEBI:37565"/>
        <dbReference type="ChEBI" id="CHEBI:58805"/>
        <dbReference type="EC" id="2.7.7.65"/>
    </reaction>
</comment>
<dbReference type="PANTHER" id="PTHR45138:SF9">
    <property type="entry name" value="DIGUANYLATE CYCLASE DGCM-RELATED"/>
    <property type="match status" value="1"/>
</dbReference>
<accession>A0A8I1SWK1</accession>
<dbReference type="GO" id="GO:0052621">
    <property type="term" value="F:diguanylate cyclase activity"/>
    <property type="evidence" value="ECO:0007669"/>
    <property type="project" value="UniProtKB-EC"/>
</dbReference>
<proteinExistence type="predicted"/>
<protein>
    <recommendedName>
        <fullName evidence="1">diguanylate cyclase</fullName>
        <ecNumber evidence="1">2.7.7.65</ecNumber>
    </recommendedName>
</protein>
<dbReference type="InterPro" id="IPR043128">
    <property type="entry name" value="Rev_trsase/Diguanyl_cyclase"/>
</dbReference>
<evidence type="ECO:0000259" key="4">
    <source>
        <dbReference type="PROSITE" id="PS50887"/>
    </source>
</evidence>
<sequence>MPTISDQARATLKRLLELKLQPTPDNYRRVFEGLQNGAALPSAEPSPESPDWGRALPRLLEQWERSQSGLTQLQKRQQLDRLVALPTPQAQWRELEQLLERWSALPARSGSQSVSTPIETRDDALSRAGSEWRELWLQTLKFGVRPFCAHDTAQRLLRELMAAAENAEQAADLGTQAREVWLAIDREQTTEDAVRNGLIELARLLLDHLGDLVPQAWVGVQATAIREQLQTPLVPERIESAQNAVRDLLVRHSVLRKSEDDAHHTAKALIDLLVRKLGDYAAEGGEYNQRMEARLEQLQSSREWDEIRDLVQDVLDDSRNMQQRSGELGVHLAEAQRQAQAAQERIRSLEGELEQVSQQLQEDPLTGALNRRGLDAEFTRMQSRVVRQGQPLTLALLDLDHFKAVNDTHGHDTGDAVLKALVAQAKRLIRPSDRVARMGGEEFMLLLPDTPVQQSLVVVQRLLVAFSDQTLVQDSAGRRIPLSFSAGVAELCPDEDFPAIYQRVDAALLQAKQAGRKRVEFAVPCDGAKAGGSLPKSALRFFALRG</sequence>
<dbReference type="PROSITE" id="PS50887">
    <property type="entry name" value="GGDEF"/>
    <property type="match status" value="1"/>
</dbReference>
<dbReference type="Proteomes" id="UP000664800">
    <property type="component" value="Unassembled WGS sequence"/>
</dbReference>
<gene>
    <name evidence="5" type="ORF">J0I24_14425</name>
</gene>
<dbReference type="AlphaFoldDB" id="A0A8I1SWK1"/>
<evidence type="ECO:0000256" key="2">
    <source>
        <dbReference type="ARBA" id="ARBA00034247"/>
    </source>
</evidence>
<dbReference type="Pfam" id="PF00990">
    <property type="entry name" value="GGDEF"/>
    <property type="match status" value="1"/>
</dbReference>
<organism evidence="5 6">
    <name type="scientific">Thiomonas arsenitoxydans (strain DSM 22701 / CIP 110005 / 3As)</name>
    <dbReference type="NCBI Taxonomy" id="426114"/>
    <lineage>
        <taxon>Bacteria</taxon>
        <taxon>Pseudomonadati</taxon>
        <taxon>Pseudomonadota</taxon>
        <taxon>Betaproteobacteria</taxon>
        <taxon>Burkholderiales</taxon>
        <taxon>Thiomonas</taxon>
    </lineage>
</organism>
<dbReference type="InterPro" id="IPR050469">
    <property type="entry name" value="Diguanylate_Cyclase"/>
</dbReference>
<evidence type="ECO:0000313" key="5">
    <source>
        <dbReference type="EMBL" id="MBN8745477.1"/>
    </source>
</evidence>
<dbReference type="CDD" id="cd01949">
    <property type="entry name" value="GGDEF"/>
    <property type="match status" value="1"/>
</dbReference>
<dbReference type="NCBIfam" id="TIGR00254">
    <property type="entry name" value="GGDEF"/>
    <property type="match status" value="1"/>
</dbReference>
<dbReference type="RefSeq" id="WP_276732269.1">
    <property type="nucleotide sequence ID" value="NZ_JAFKMR010000032.1"/>
</dbReference>
<feature type="domain" description="GGDEF" evidence="4">
    <location>
        <begin position="390"/>
        <end position="524"/>
    </location>
</feature>
<dbReference type="FunFam" id="3.30.70.270:FF:000001">
    <property type="entry name" value="Diguanylate cyclase domain protein"/>
    <property type="match status" value="1"/>
</dbReference>
<dbReference type="SMART" id="SM00267">
    <property type="entry name" value="GGDEF"/>
    <property type="match status" value="1"/>
</dbReference>
<keyword evidence="3" id="KW-0175">Coiled coil</keyword>
<evidence type="ECO:0000256" key="3">
    <source>
        <dbReference type="SAM" id="Coils"/>
    </source>
</evidence>
<name>A0A8I1SWK1_THIA3</name>
<evidence type="ECO:0000313" key="6">
    <source>
        <dbReference type="Proteomes" id="UP000664800"/>
    </source>
</evidence>
<dbReference type="Gene3D" id="3.30.70.270">
    <property type="match status" value="1"/>
</dbReference>
<comment type="caution">
    <text evidence="5">The sequence shown here is derived from an EMBL/GenBank/DDBJ whole genome shotgun (WGS) entry which is preliminary data.</text>
</comment>